<dbReference type="PANTHER" id="PTHR38340">
    <property type="entry name" value="S-LAYER PROTEIN"/>
    <property type="match status" value="1"/>
</dbReference>
<keyword evidence="4" id="KW-1185">Reference proteome</keyword>
<comment type="subcellular location">
    <subcellularLocation>
        <location evidence="1">Secreted</location>
    </subcellularLocation>
</comment>
<evidence type="ECO:0000313" key="4">
    <source>
        <dbReference type="Proteomes" id="UP001593940"/>
    </source>
</evidence>
<organism evidence="3 4">
    <name type="scientific">Microvirga arabica</name>
    <dbReference type="NCBI Taxonomy" id="1128671"/>
    <lineage>
        <taxon>Bacteria</taxon>
        <taxon>Pseudomonadati</taxon>
        <taxon>Pseudomonadota</taxon>
        <taxon>Alphaproteobacteria</taxon>
        <taxon>Hyphomicrobiales</taxon>
        <taxon>Methylobacteriaceae</taxon>
        <taxon>Microvirga</taxon>
    </lineage>
</organism>
<comment type="caution">
    <text evidence="3">The sequence shown here is derived from an EMBL/GenBank/DDBJ whole genome shotgun (WGS) entry which is preliminary data.</text>
</comment>
<evidence type="ECO:0000313" key="3">
    <source>
        <dbReference type="EMBL" id="MFC1459594.1"/>
    </source>
</evidence>
<evidence type="ECO:0008006" key="5">
    <source>
        <dbReference type="Google" id="ProtNLM"/>
    </source>
</evidence>
<dbReference type="InterPro" id="IPR001343">
    <property type="entry name" value="Hemolysn_Ca-bd"/>
</dbReference>
<dbReference type="EMBL" id="JBHOMY010000118">
    <property type="protein sequence ID" value="MFC1459594.1"/>
    <property type="molecule type" value="Genomic_DNA"/>
</dbReference>
<dbReference type="InterPro" id="IPR018511">
    <property type="entry name" value="Hemolysin-typ_Ca-bd_CS"/>
</dbReference>
<sequence length="908" mass="92989">MAYWNGDSRGPLALIFKGNDGFYGGDGNDNFYGFDGDDVFYGGNGSEYFAPGAGADTIDGGDGIDMLGYSEFAWIGPETDPGISIDLRLENFTDPSGGVDVFSSIEGVEGTRLSDTLTGSDADNELYGYDGNDVLNGLSGNDWLDGGKGADTLNGGLGTDIASYDSYAGTGTLYVDLDLSIGTDPWGFTDRFESIEVIRATGNNDTIIGSAADETFIGLGGADSIIGGAGIDMVSYHADFRRGGMFGVDVDLTLKRAFDGFRSLDSISGIENVNGTNFADAIRGDAARNELFGNGGNDDLQGGGGDDLLDGGSGNDVLHNEGGIDTFQGGAGSDIFVIGQNEAVSGEVFDGGDDWDTLQLVGDNNFTYSFVYNIERLEFAVSTRVALTGIQTASPWQVVGNTGADAIRITGSTNLSGWTFANWNGGVDSITVTGLADADQIVGSGMGDTLQGAEGSDDLQGGGGNDLLDGGSGDDVLHNEAGVDTFQGGAGNDVIHVGQNEALSGEVFDGGEDTDTLIIFGANNFTHSFVYNIERLEFAVSTTVALTGIQTASPWQVVGNTGADAIRITGSTNLSGWTFANWNGGVDSITVTGLSGADKIIGSGVSDTLQGADGNDTLDGAGGADQLAGGLGDDTYYVDNASDRVSENTAQGTDTVYTSVSYALSSSAEVEVLRTTSPSGTSPINLTGSNTANTLHGNAGANRLDGRGGADKLYGYGGNDSYYVDVASDLVMEGSGGGTDTVYTSVSYALNSTAEVEVLRTIDAAAATSLNLTGSNTANTLYGNAGANVLNGKGGNDVLTGAAGADAFVFDTALSATTNVDRITDFSVVDDTIRLENAIFTKLTTTGTLTTAAFWTGTGAHDADDRIIYNKSTGALMYDADGIGAGAAIKFAQLAAGLALTNADFVVI</sequence>
<dbReference type="SUPFAM" id="SSF51120">
    <property type="entry name" value="beta-Roll"/>
    <property type="match status" value="6"/>
</dbReference>
<dbReference type="PRINTS" id="PR00313">
    <property type="entry name" value="CABNDNGRPT"/>
</dbReference>
<name>A0ABV6YE76_9HYPH</name>
<dbReference type="PROSITE" id="PS00330">
    <property type="entry name" value="HEMOLYSIN_CALCIUM"/>
    <property type="match status" value="5"/>
</dbReference>
<dbReference type="PANTHER" id="PTHR38340:SF1">
    <property type="entry name" value="S-LAYER PROTEIN"/>
    <property type="match status" value="1"/>
</dbReference>
<dbReference type="Proteomes" id="UP001593940">
    <property type="component" value="Unassembled WGS sequence"/>
</dbReference>
<dbReference type="InterPro" id="IPR050557">
    <property type="entry name" value="RTX_toxin/Mannuronan_C5-epim"/>
</dbReference>
<protein>
    <recommendedName>
        <fullName evidence="5">Calcium-binding protein</fullName>
    </recommendedName>
</protein>
<dbReference type="Gene3D" id="2.150.10.10">
    <property type="entry name" value="Serralysin-like metalloprotease, C-terminal"/>
    <property type="match status" value="8"/>
</dbReference>
<gene>
    <name evidence="3" type="ORF">ACETIH_23425</name>
</gene>
<keyword evidence="2" id="KW-0964">Secreted</keyword>
<reference evidence="3 4" key="1">
    <citation type="submission" date="2024-09" db="EMBL/GenBank/DDBJ databases">
        <title>Nodulacao em especies de Leguminosae Basais da Amazonia e Caracterizacao dos Rizobios e Bacterias Associadas aos Nodulos.</title>
        <authorList>
            <person name="Jambeiro I.C.A."/>
            <person name="Lopes I.S."/>
            <person name="Aguiar E.R.G.R."/>
            <person name="Santos A.F.J."/>
            <person name="Dos Santos J.M.F."/>
            <person name="Gross E."/>
        </authorList>
    </citation>
    <scope>NUCLEOTIDE SEQUENCE [LARGE SCALE GENOMIC DNA]</scope>
    <source>
        <strain evidence="3 4">BRUESC1165</strain>
    </source>
</reference>
<proteinExistence type="predicted"/>
<dbReference type="InterPro" id="IPR011049">
    <property type="entry name" value="Serralysin-like_metalloprot_C"/>
</dbReference>
<dbReference type="Pfam" id="PF00353">
    <property type="entry name" value="HemolysinCabind"/>
    <property type="match status" value="10"/>
</dbReference>
<accession>A0ABV6YE76</accession>
<evidence type="ECO:0000256" key="2">
    <source>
        <dbReference type="ARBA" id="ARBA00022525"/>
    </source>
</evidence>
<dbReference type="RefSeq" id="WP_377031175.1">
    <property type="nucleotide sequence ID" value="NZ_JBHOMY010000118.1"/>
</dbReference>
<evidence type="ECO:0000256" key="1">
    <source>
        <dbReference type="ARBA" id="ARBA00004613"/>
    </source>
</evidence>